<dbReference type="OMA" id="VCKRSAF"/>
<dbReference type="PANTHER" id="PTHR46399">
    <property type="entry name" value="B30.2/SPRY DOMAIN-CONTAINING PROTEIN"/>
    <property type="match status" value="1"/>
</dbReference>
<name>A0A3B5R0U6_XIPMA</name>
<dbReference type="GO" id="GO:0005790">
    <property type="term" value="C:smooth endoplasmic reticulum"/>
    <property type="evidence" value="ECO:0007669"/>
    <property type="project" value="TreeGrafter"/>
</dbReference>
<reference evidence="2" key="4">
    <citation type="submission" date="2025-09" db="UniProtKB">
        <authorList>
            <consortium name="Ensembl"/>
        </authorList>
    </citation>
    <scope>IDENTIFICATION</scope>
    <source>
        <strain evidence="2">JP 163 A</strain>
    </source>
</reference>
<reference evidence="2" key="3">
    <citation type="submission" date="2025-08" db="UniProtKB">
        <authorList>
            <consortium name="Ensembl"/>
        </authorList>
    </citation>
    <scope>IDENTIFICATION</scope>
    <source>
        <strain evidence="2">JP 163 A</strain>
    </source>
</reference>
<dbReference type="GO" id="GO:0034704">
    <property type="term" value="C:calcium channel complex"/>
    <property type="evidence" value="ECO:0007669"/>
    <property type="project" value="TreeGrafter"/>
</dbReference>
<protein>
    <recommendedName>
        <fullName evidence="1">Inositol 1,4,5-trisphosphate/ryanodine receptor domain-containing protein</fullName>
    </recommendedName>
</protein>
<organism evidence="2 3">
    <name type="scientific">Xiphophorus maculatus</name>
    <name type="common">Southern platyfish</name>
    <name type="synonym">Platypoecilus maculatus</name>
    <dbReference type="NCBI Taxonomy" id="8083"/>
    <lineage>
        <taxon>Eukaryota</taxon>
        <taxon>Metazoa</taxon>
        <taxon>Chordata</taxon>
        <taxon>Craniata</taxon>
        <taxon>Vertebrata</taxon>
        <taxon>Euteleostomi</taxon>
        <taxon>Actinopterygii</taxon>
        <taxon>Neopterygii</taxon>
        <taxon>Teleostei</taxon>
        <taxon>Neoteleostei</taxon>
        <taxon>Acanthomorphata</taxon>
        <taxon>Ovalentaria</taxon>
        <taxon>Atherinomorphae</taxon>
        <taxon>Cyprinodontiformes</taxon>
        <taxon>Poeciliidae</taxon>
        <taxon>Poeciliinae</taxon>
        <taxon>Xiphophorus</taxon>
    </lineage>
</organism>
<evidence type="ECO:0000313" key="2">
    <source>
        <dbReference type="Ensembl" id="ENSXMAP00000036867.1"/>
    </source>
</evidence>
<evidence type="ECO:0000313" key="3">
    <source>
        <dbReference type="Proteomes" id="UP000002852"/>
    </source>
</evidence>
<reference evidence="3" key="1">
    <citation type="submission" date="2012-01" db="EMBL/GenBank/DDBJ databases">
        <authorList>
            <person name="Walter R."/>
            <person name="Schartl M."/>
            <person name="Warren W."/>
        </authorList>
    </citation>
    <scope>NUCLEOTIDE SEQUENCE [LARGE SCALE GENOMIC DNA]</scope>
    <source>
        <strain evidence="3">JP 163 A</strain>
    </source>
</reference>
<dbReference type="STRING" id="8083.ENSXMAP00000036867"/>
<accession>A0A3B5R0U6</accession>
<dbReference type="InterPro" id="IPR014821">
    <property type="entry name" value="Ins145_P3_rcpt"/>
</dbReference>
<dbReference type="GO" id="GO:0033017">
    <property type="term" value="C:sarcoplasmic reticulum membrane"/>
    <property type="evidence" value="ECO:0007669"/>
    <property type="project" value="TreeGrafter"/>
</dbReference>
<dbReference type="Gene3D" id="2.80.10.50">
    <property type="match status" value="1"/>
</dbReference>
<dbReference type="Pfam" id="PF08709">
    <property type="entry name" value="Ins145_P3_rec"/>
    <property type="match status" value="1"/>
</dbReference>
<dbReference type="PRINTS" id="PR00795">
    <property type="entry name" value="RYANODINER"/>
</dbReference>
<dbReference type="InParanoid" id="A0A3B5R0U6"/>
<sequence>CVNNCRGGEDRDILVLQCVACIQKENRKFCLAAEGLGNRLCYLEPTSEAKYVPPDLCICTFVLEQSLSVRALQEMLAKSGQNSEGAAHSGGHKTLLYGHAILLRHSFSSMVRDQSPHTYLNIALKFY</sequence>
<dbReference type="PANTHER" id="PTHR46399:SF9">
    <property type="entry name" value="RYANODINE RECEPTOR 3"/>
    <property type="match status" value="1"/>
</dbReference>
<keyword evidence="3" id="KW-1185">Reference proteome</keyword>
<dbReference type="GO" id="GO:0030018">
    <property type="term" value="C:Z disc"/>
    <property type="evidence" value="ECO:0007669"/>
    <property type="project" value="TreeGrafter"/>
</dbReference>
<dbReference type="GO" id="GO:0042383">
    <property type="term" value="C:sarcolemma"/>
    <property type="evidence" value="ECO:0007669"/>
    <property type="project" value="TreeGrafter"/>
</dbReference>
<dbReference type="AlphaFoldDB" id="A0A3B5R0U6"/>
<reference evidence="3" key="2">
    <citation type="journal article" date="2013" name="Nat. Genet.">
        <title>The genome of the platyfish, Xiphophorus maculatus, provides insights into evolutionary adaptation and several complex traits.</title>
        <authorList>
            <person name="Schartl M."/>
            <person name="Walter R.B."/>
            <person name="Shen Y."/>
            <person name="Garcia T."/>
            <person name="Catchen J."/>
            <person name="Amores A."/>
            <person name="Braasch I."/>
            <person name="Chalopin D."/>
            <person name="Volff J.N."/>
            <person name="Lesch K.P."/>
            <person name="Bisazza A."/>
            <person name="Minx P."/>
            <person name="Hillier L."/>
            <person name="Wilson R.K."/>
            <person name="Fuerstenberg S."/>
            <person name="Boore J."/>
            <person name="Searle S."/>
            <person name="Postlethwait J.H."/>
            <person name="Warren W.C."/>
        </authorList>
    </citation>
    <scope>NUCLEOTIDE SEQUENCE [LARGE SCALE GENOMIC DNA]</scope>
    <source>
        <strain evidence="3">JP 163 A</strain>
    </source>
</reference>
<dbReference type="GeneTree" id="ENSGT00940000155507"/>
<feature type="domain" description="Inositol 1,4,5-trisphosphate/ryanodine receptor" evidence="1">
    <location>
        <begin position="12"/>
        <end position="110"/>
    </location>
</feature>
<dbReference type="InterPro" id="IPR015925">
    <property type="entry name" value="Ryanodine_IP3_receptor"/>
</dbReference>
<dbReference type="Ensembl" id="ENSXMAT00000042143.1">
    <property type="protein sequence ID" value="ENSXMAP00000036867.1"/>
    <property type="gene ID" value="ENSXMAG00000029410.1"/>
</dbReference>
<dbReference type="Proteomes" id="UP000002852">
    <property type="component" value="Unassembled WGS sequence"/>
</dbReference>
<dbReference type="GO" id="GO:0014808">
    <property type="term" value="P:release of sequestered calcium ion into cytosol by sarcoplasmic reticulum"/>
    <property type="evidence" value="ECO:0007669"/>
    <property type="project" value="TreeGrafter"/>
</dbReference>
<dbReference type="InterPro" id="IPR013333">
    <property type="entry name" value="Ryan_recept"/>
</dbReference>
<dbReference type="GO" id="GO:0005219">
    <property type="term" value="F:ryanodine-sensitive calcium-release channel activity"/>
    <property type="evidence" value="ECO:0007669"/>
    <property type="project" value="InterPro"/>
</dbReference>
<dbReference type="GO" id="GO:0006941">
    <property type="term" value="P:striated muscle contraction"/>
    <property type="evidence" value="ECO:0007669"/>
    <property type="project" value="TreeGrafter"/>
</dbReference>
<evidence type="ECO:0000259" key="1">
    <source>
        <dbReference type="Pfam" id="PF08709"/>
    </source>
</evidence>
<proteinExistence type="predicted"/>